<gene>
    <name evidence="1" type="ORF">RFM42_32620</name>
</gene>
<evidence type="ECO:0000313" key="1">
    <source>
        <dbReference type="EMBL" id="MDX8535753.1"/>
    </source>
</evidence>
<sequence length="58" mass="6303">MGTVQGTLYGMLAADSNEPMVAEALNEPAPSRLYPEPLMSVGAPLKLWSMQRRAGREL</sequence>
<comment type="caution">
    <text evidence="1">The sequence shown here is derived from an EMBL/GenBank/DDBJ whole genome shotgun (WGS) entry which is preliminary data.</text>
</comment>
<organism evidence="1 2">
    <name type="scientific">Mesorhizobium vachelliae</name>
    <dbReference type="NCBI Taxonomy" id="3072309"/>
    <lineage>
        <taxon>Bacteria</taxon>
        <taxon>Pseudomonadati</taxon>
        <taxon>Pseudomonadota</taxon>
        <taxon>Alphaproteobacteria</taxon>
        <taxon>Hyphomicrobiales</taxon>
        <taxon>Phyllobacteriaceae</taxon>
        <taxon>Mesorhizobium</taxon>
    </lineage>
</organism>
<accession>A0ABU5AEQ8</accession>
<evidence type="ECO:0000313" key="2">
    <source>
        <dbReference type="Proteomes" id="UP001285154"/>
    </source>
</evidence>
<proteinExistence type="predicted"/>
<name>A0ABU5AEQ8_9HYPH</name>
<reference evidence="1 2" key="1">
    <citation type="submission" date="2023-08" db="EMBL/GenBank/DDBJ databases">
        <title>Implementing the SeqCode for naming new Mesorhizobium species isolated from Vachellia karroo root nodules.</title>
        <authorList>
            <person name="Van Lill M."/>
        </authorList>
    </citation>
    <scope>NUCLEOTIDE SEQUENCE [LARGE SCALE GENOMIC DNA]</scope>
    <source>
        <strain evidence="1 2">VK25D</strain>
    </source>
</reference>
<keyword evidence="2" id="KW-1185">Reference proteome</keyword>
<protein>
    <submittedName>
        <fullName evidence="1">Uncharacterized protein</fullName>
    </submittedName>
</protein>
<dbReference type="EMBL" id="JAVIIQ010000027">
    <property type="protein sequence ID" value="MDX8535753.1"/>
    <property type="molecule type" value="Genomic_DNA"/>
</dbReference>
<dbReference type="Proteomes" id="UP001285154">
    <property type="component" value="Unassembled WGS sequence"/>
</dbReference>